<dbReference type="AlphaFoldDB" id="A0A5D0CM46"/>
<sequence length="324" mass="34460">METAARKAGFTAGSGHAASRGCGTTFREAFNDWFSAAAESRKGGGTVREITDCALAFREGYSAGSGIPPKEIPLPLQRSASAVVTASNEEKTLPLVLSELEKLPLQEIMVVLNGCTDGSLEAVFRHPRVLKLHFPERLGHDVGRAVGAKAVRGETILFVDGDLPVVAEELAPFLLAVDRGTDMALNDITPFLPPFPQQDEVTRSKTLLNLLLGRPDLQANSLTAVPHALSRKLIDAIGTPALAVPPKAQALAIARGFEVTAPSAVNVLRKNRIRAGNTGAGNAVAKLIVGDHIEALETVMQMKGIRLDTTRLSRSELAKARNAR</sequence>
<dbReference type="EMBL" id="VSDO01000005">
    <property type="protein sequence ID" value="TYA11099.1"/>
    <property type="molecule type" value="Genomic_DNA"/>
</dbReference>
<evidence type="ECO:0000313" key="2">
    <source>
        <dbReference type="EMBL" id="TYA11099.1"/>
    </source>
</evidence>
<proteinExistence type="predicted"/>
<dbReference type="CDD" id="cd00761">
    <property type="entry name" value="Glyco_tranf_GTA_type"/>
    <property type="match status" value="1"/>
</dbReference>
<dbReference type="InterPro" id="IPR029044">
    <property type="entry name" value="Nucleotide-diphossugar_trans"/>
</dbReference>
<dbReference type="Gene3D" id="3.90.550.10">
    <property type="entry name" value="Spore Coat Polysaccharide Biosynthesis Protein SpsA, Chain A"/>
    <property type="match status" value="1"/>
</dbReference>
<reference evidence="2 3" key="1">
    <citation type="submission" date="2019-08" db="EMBL/GenBank/DDBJ databases">
        <title>Genome sequencing of Paenibacillus faecis DSM 23593(T).</title>
        <authorList>
            <person name="Kook J.-K."/>
            <person name="Park S.-N."/>
            <person name="Lim Y.K."/>
        </authorList>
    </citation>
    <scope>NUCLEOTIDE SEQUENCE [LARGE SCALE GENOMIC DNA]</scope>
    <source>
        <strain evidence="2 3">DSM 23593</strain>
    </source>
</reference>
<protein>
    <submittedName>
        <fullName evidence="2">Glycosyltransferase</fullName>
    </submittedName>
</protein>
<evidence type="ECO:0000313" key="3">
    <source>
        <dbReference type="Proteomes" id="UP000325218"/>
    </source>
</evidence>
<feature type="domain" description="Glycosyltransferase 2-like" evidence="1">
    <location>
        <begin position="81"/>
        <end position="185"/>
    </location>
</feature>
<comment type="caution">
    <text evidence="2">The sequence shown here is derived from an EMBL/GenBank/DDBJ whole genome shotgun (WGS) entry which is preliminary data.</text>
</comment>
<accession>A0A5D0CM46</accession>
<name>A0A5D0CM46_9BACL</name>
<keyword evidence="2" id="KW-0808">Transferase</keyword>
<dbReference type="Pfam" id="PF00535">
    <property type="entry name" value="Glycos_transf_2"/>
    <property type="match status" value="1"/>
</dbReference>
<dbReference type="InterPro" id="IPR001173">
    <property type="entry name" value="Glyco_trans_2-like"/>
</dbReference>
<organism evidence="2 3">
    <name type="scientific">Paenibacillus faecis</name>
    <dbReference type="NCBI Taxonomy" id="862114"/>
    <lineage>
        <taxon>Bacteria</taxon>
        <taxon>Bacillati</taxon>
        <taxon>Bacillota</taxon>
        <taxon>Bacilli</taxon>
        <taxon>Bacillales</taxon>
        <taxon>Paenibacillaceae</taxon>
        <taxon>Paenibacillus</taxon>
    </lineage>
</organism>
<gene>
    <name evidence="2" type="ORF">FRY98_24205</name>
</gene>
<dbReference type="SUPFAM" id="SSF53448">
    <property type="entry name" value="Nucleotide-diphospho-sugar transferases"/>
    <property type="match status" value="1"/>
</dbReference>
<dbReference type="OrthoDB" id="2902148at2"/>
<dbReference type="GO" id="GO:0016740">
    <property type="term" value="F:transferase activity"/>
    <property type="evidence" value="ECO:0007669"/>
    <property type="project" value="UniProtKB-KW"/>
</dbReference>
<keyword evidence="3" id="KW-1185">Reference proteome</keyword>
<evidence type="ECO:0000259" key="1">
    <source>
        <dbReference type="Pfam" id="PF00535"/>
    </source>
</evidence>
<dbReference type="Proteomes" id="UP000325218">
    <property type="component" value="Unassembled WGS sequence"/>
</dbReference>